<dbReference type="OrthoDB" id="271656at2"/>
<sequence>MARNIEIKARVADLAALETTVAGLADEGPVVITQADTFFCAETGRLKLRDFLTRPASGELIYYQRSDQTGPRASFYRRVVTDDPTALRDVLAAAQGINGRVEKTRRLYLVGRIRIHLDRVAGLGTFMELEVVLADDEPETAGQAEAQALMATLDIDEDALCTGAYVDMLGQQSVQGVSS</sequence>
<evidence type="ECO:0000313" key="2">
    <source>
        <dbReference type="EMBL" id="ROO31789.1"/>
    </source>
</evidence>
<dbReference type="EMBL" id="AYKG01000004">
    <property type="protein sequence ID" value="ROO31789.1"/>
    <property type="molecule type" value="Genomic_DNA"/>
</dbReference>
<comment type="caution">
    <text evidence="2">The sequence shown here is derived from an EMBL/GenBank/DDBJ whole genome shotgun (WGS) entry which is preliminary data.</text>
</comment>
<gene>
    <name evidence="2" type="ORF">SAJA_02315</name>
</gene>
<reference evidence="2 3" key="1">
    <citation type="submission" date="2013-10" db="EMBL/GenBank/DDBJ databases">
        <title>Salinisphaera japonica YTM-1 Genome Sequencing.</title>
        <authorList>
            <person name="Lai Q."/>
            <person name="Li C."/>
            <person name="Shao Z."/>
        </authorList>
    </citation>
    <scope>NUCLEOTIDE SEQUENCE [LARGE SCALE GENOMIC DNA]</scope>
    <source>
        <strain evidence="2 3">YTM-1</strain>
    </source>
</reference>
<dbReference type="InParanoid" id="A0A423Q0Z5"/>
<feature type="domain" description="CYTH" evidence="1">
    <location>
        <begin position="2"/>
        <end position="171"/>
    </location>
</feature>
<dbReference type="AlphaFoldDB" id="A0A423Q0Z5"/>
<dbReference type="InterPro" id="IPR033469">
    <property type="entry name" value="CYTH-like_dom_sf"/>
</dbReference>
<dbReference type="CDD" id="cd07890">
    <property type="entry name" value="CYTH-like_AC_IV-like"/>
    <property type="match status" value="1"/>
</dbReference>
<dbReference type="Proteomes" id="UP000285310">
    <property type="component" value="Unassembled WGS sequence"/>
</dbReference>
<organism evidence="2 3">
    <name type="scientific">Salinisphaera japonica YTM-1</name>
    <dbReference type="NCBI Taxonomy" id="1209778"/>
    <lineage>
        <taxon>Bacteria</taxon>
        <taxon>Pseudomonadati</taxon>
        <taxon>Pseudomonadota</taxon>
        <taxon>Gammaproteobacteria</taxon>
        <taxon>Salinisphaerales</taxon>
        <taxon>Salinisphaeraceae</taxon>
        <taxon>Salinisphaera</taxon>
    </lineage>
</organism>
<dbReference type="PROSITE" id="PS51707">
    <property type="entry name" value="CYTH"/>
    <property type="match status" value="1"/>
</dbReference>
<name>A0A423Q0Z5_9GAMM</name>
<dbReference type="PANTHER" id="PTHR21028:SF2">
    <property type="entry name" value="CYTH DOMAIN-CONTAINING PROTEIN"/>
    <property type="match status" value="1"/>
</dbReference>
<dbReference type="InterPro" id="IPR023577">
    <property type="entry name" value="CYTH_domain"/>
</dbReference>
<dbReference type="SMART" id="SM01118">
    <property type="entry name" value="CYTH"/>
    <property type="match status" value="1"/>
</dbReference>
<dbReference type="Pfam" id="PF01928">
    <property type="entry name" value="CYTH"/>
    <property type="match status" value="1"/>
</dbReference>
<keyword evidence="3" id="KW-1185">Reference proteome</keyword>
<dbReference type="InterPro" id="IPR008173">
    <property type="entry name" value="Adenylyl_cyclase_CyaB"/>
</dbReference>
<dbReference type="RefSeq" id="WP_123657045.1">
    <property type="nucleotide sequence ID" value="NZ_AYKG01000004.1"/>
</dbReference>
<evidence type="ECO:0000313" key="3">
    <source>
        <dbReference type="Proteomes" id="UP000285310"/>
    </source>
</evidence>
<proteinExistence type="predicted"/>
<evidence type="ECO:0000259" key="1">
    <source>
        <dbReference type="PROSITE" id="PS51707"/>
    </source>
</evidence>
<dbReference type="PANTHER" id="PTHR21028">
    <property type="entry name" value="SI:CH211-156B7.4"/>
    <property type="match status" value="1"/>
</dbReference>
<dbReference type="Gene3D" id="2.40.320.10">
    <property type="entry name" value="Hypothetical Protein Pfu-838710-001"/>
    <property type="match status" value="1"/>
</dbReference>
<protein>
    <submittedName>
        <fullName evidence="2">Adenylate cyclase</fullName>
    </submittedName>
</protein>
<accession>A0A423Q0Z5</accession>
<dbReference type="SUPFAM" id="SSF55154">
    <property type="entry name" value="CYTH-like phosphatases"/>
    <property type="match status" value="1"/>
</dbReference>